<dbReference type="PANTHER" id="PTHR33103">
    <property type="entry name" value="OS01G0153900 PROTEIN"/>
    <property type="match status" value="1"/>
</dbReference>
<evidence type="ECO:0000313" key="1">
    <source>
        <dbReference type="EMBL" id="PON83656.1"/>
    </source>
</evidence>
<accession>A0A2P5EDN7</accession>
<dbReference type="Pfam" id="PF05056">
    <property type="entry name" value="DUF674"/>
    <property type="match status" value="1"/>
</dbReference>
<name>A0A2P5EDN7_TREOI</name>
<reference evidence="2" key="1">
    <citation type="submission" date="2016-06" db="EMBL/GenBank/DDBJ databases">
        <title>Parallel loss of symbiosis genes in relatives of nitrogen-fixing non-legume Parasponia.</title>
        <authorList>
            <person name="Van Velzen R."/>
            <person name="Holmer R."/>
            <person name="Bu F."/>
            <person name="Rutten L."/>
            <person name="Van Zeijl A."/>
            <person name="Liu W."/>
            <person name="Santuari L."/>
            <person name="Cao Q."/>
            <person name="Sharma T."/>
            <person name="Shen D."/>
            <person name="Roswanjaya Y."/>
            <person name="Wardhani T."/>
            <person name="Kalhor M.S."/>
            <person name="Jansen J."/>
            <person name="Van den Hoogen J."/>
            <person name="Gungor B."/>
            <person name="Hartog M."/>
            <person name="Hontelez J."/>
            <person name="Verver J."/>
            <person name="Yang W.-C."/>
            <person name="Schijlen E."/>
            <person name="Repin R."/>
            <person name="Schilthuizen M."/>
            <person name="Schranz E."/>
            <person name="Heidstra R."/>
            <person name="Miyata K."/>
            <person name="Fedorova E."/>
            <person name="Kohlen W."/>
            <person name="Bisseling T."/>
            <person name="Smit S."/>
            <person name="Geurts R."/>
        </authorList>
    </citation>
    <scope>NUCLEOTIDE SEQUENCE [LARGE SCALE GENOMIC DNA]</scope>
    <source>
        <strain evidence="2">cv. RG33-2</strain>
    </source>
</reference>
<keyword evidence="2" id="KW-1185">Reference proteome</keyword>
<protein>
    <submittedName>
        <fullName evidence="1">Uncharacterized protein</fullName>
    </submittedName>
</protein>
<gene>
    <name evidence="1" type="ORF">TorRG33x02_204620</name>
</gene>
<evidence type="ECO:0000313" key="2">
    <source>
        <dbReference type="Proteomes" id="UP000237000"/>
    </source>
</evidence>
<dbReference type="Proteomes" id="UP000237000">
    <property type="component" value="Unassembled WGS sequence"/>
</dbReference>
<dbReference type="PANTHER" id="PTHR33103:SF19">
    <property type="entry name" value="OS09G0544700 PROTEIN"/>
    <property type="match status" value="1"/>
</dbReference>
<dbReference type="AlphaFoldDB" id="A0A2P5EDN7"/>
<organism evidence="1 2">
    <name type="scientific">Trema orientale</name>
    <name type="common">Charcoal tree</name>
    <name type="synonym">Celtis orientalis</name>
    <dbReference type="NCBI Taxonomy" id="63057"/>
    <lineage>
        <taxon>Eukaryota</taxon>
        <taxon>Viridiplantae</taxon>
        <taxon>Streptophyta</taxon>
        <taxon>Embryophyta</taxon>
        <taxon>Tracheophyta</taxon>
        <taxon>Spermatophyta</taxon>
        <taxon>Magnoliopsida</taxon>
        <taxon>eudicotyledons</taxon>
        <taxon>Gunneridae</taxon>
        <taxon>Pentapetalae</taxon>
        <taxon>rosids</taxon>
        <taxon>fabids</taxon>
        <taxon>Rosales</taxon>
        <taxon>Cannabaceae</taxon>
        <taxon>Trema</taxon>
    </lineage>
</organism>
<comment type="caution">
    <text evidence="1">The sequence shown here is derived from an EMBL/GenBank/DDBJ whole genome shotgun (WGS) entry which is preliminary data.</text>
</comment>
<dbReference type="OrthoDB" id="1099638at2759"/>
<dbReference type="InterPro" id="IPR007750">
    <property type="entry name" value="DUF674"/>
</dbReference>
<dbReference type="EMBL" id="JXTC01000174">
    <property type="protein sequence ID" value="PON83656.1"/>
    <property type="molecule type" value="Genomic_DNA"/>
</dbReference>
<sequence length="231" mass="25984">MATLDLVFDTKTKKILYAEAKKDFIDFLVSLLTLPAATVIGLLTKSTNIGMVGCLGSLYTSIENMSEIYLQPKYKKDKDSILRPNLLEIPPLLSNMVESSWPKLYTCSNYDGYACDDPHAICPDCDMRMDEEIEYVEANEKENRRGFVTQGPSFLIRDDLHVEPMSISAVSALHTEFNKKGVRSDDLQSKRIDISMTEGLKLLQASWQCKTVLNSVLLDRIVGPQEPKLLP</sequence>
<proteinExistence type="predicted"/>
<dbReference type="STRING" id="63057.A0A2P5EDN7"/>
<dbReference type="InParanoid" id="A0A2P5EDN7"/>